<accession>A0ABQ2KQE0</accession>
<sequence length="77" mass="8288">MQHGAGSQRHPGGILLEPVPHVHGVLDRERVQVERLGDIWRASGSNSPIQTKPVPLLRTSATAAAGVNRQGSRRPIL</sequence>
<organism evidence="1 2">
    <name type="scientific">Nocardia rhizosphaerihabitans</name>
    <dbReference type="NCBI Taxonomy" id="1691570"/>
    <lineage>
        <taxon>Bacteria</taxon>
        <taxon>Bacillati</taxon>
        <taxon>Actinomycetota</taxon>
        <taxon>Actinomycetes</taxon>
        <taxon>Mycobacteriales</taxon>
        <taxon>Nocardiaceae</taxon>
        <taxon>Nocardia</taxon>
    </lineage>
</organism>
<proteinExistence type="predicted"/>
<comment type="caution">
    <text evidence="1">The sequence shown here is derived from an EMBL/GenBank/DDBJ whole genome shotgun (WGS) entry which is preliminary data.</text>
</comment>
<keyword evidence="2" id="KW-1185">Reference proteome</keyword>
<evidence type="ECO:0000313" key="1">
    <source>
        <dbReference type="EMBL" id="GGN90292.1"/>
    </source>
</evidence>
<dbReference type="EMBL" id="BMNE01000006">
    <property type="protein sequence ID" value="GGN90292.1"/>
    <property type="molecule type" value="Genomic_DNA"/>
</dbReference>
<evidence type="ECO:0000313" key="2">
    <source>
        <dbReference type="Proteomes" id="UP000658127"/>
    </source>
</evidence>
<protein>
    <submittedName>
        <fullName evidence="1">Uncharacterized protein</fullName>
    </submittedName>
</protein>
<name>A0ABQ2KQE0_9NOCA</name>
<dbReference type="Proteomes" id="UP000658127">
    <property type="component" value="Unassembled WGS sequence"/>
</dbReference>
<reference evidence="2" key="1">
    <citation type="journal article" date="2019" name="Int. J. Syst. Evol. Microbiol.">
        <title>The Global Catalogue of Microorganisms (GCM) 10K type strain sequencing project: providing services to taxonomists for standard genome sequencing and annotation.</title>
        <authorList>
            <consortium name="The Broad Institute Genomics Platform"/>
            <consortium name="The Broad Institute Genome Sequencing Center for Infectious Disease"/>
            <person name="Wu L."/>
            <person name="Ma J."/>
        </authorList>
    </citation>
    <scope>NUCLEOTIDE SEQUENCE [LARGE SCALE GENOMIC DNA]</scope>
    <source>
        <strain evidence="2">CGMCC 4.7329</strain>
    </source>
</reference>
<gene>
    <name evidence="1" type="ORF">GCM10011610_49250</name>
</gene>